<dbReference type="RefSeq" id="WP_163799095.1">
    <property type="nucleotide sequence ID" value="NZ_AP022588.1"/>
</dbReference>
<organism evidence="1 2">
    <name type="scientific">Mycolicibacterium sediminis</name>
    <dbReference type="NCBI Taxonomy" id="1286180"/>
    <lineage>
        <taxon>Bacteria</taxon>
        <taxon>Bacillati</taxon>
        <taxon>Actinomycetota</taxon>
        <taxon>Actinomycetes</taxon>
        <taxon>Mycobacteriales</taxon>
        <taxon>Mycobacteriaceae</taxon>
        <taxon>Mycolicibacterium</taxon>
    </lineage>
</organism>
<sequence>MAKTTINTALLYSALDAARQQRQLSWRALAGEIGVSPSLLSRLGNGLKPDTDGFATIVGWLRMPAEQFFERDGMDSVDDQTREPDLMAQLAPLLRARKDLSETDVRYLQQIIGATVERARAQG</sequence>
<proteinExistence type="predicted"/>
<dbReference type="KEGG" id="msei:MSEDJ_40400"/>
<dbReference type="GO" id="GO:0003677">
    <property type="term" value="F:DNA binding"/>
    <property type="evidence" value="ECO:0007669"/>
    <property type="project" value="InterPro"/>
</dbReference>
<dbReference type="Proteomes" id="UP000467193">
    <property type="component" value="Chromosome"/>
</dbReference>
<dbReference type="EMBL" id="AP022588">
    <property type="protein sequence ID" value="BBY29944.1"/>
    <property type="molecule type" value="Genomic_DNA"/>
</dbReference>
<name>A0A7I7QUE5_9MYCO</name>
<dbReference type="Gene3D" id="1.10.260.40">
    <property type="entry name" value="lambda repressor-like DNA-binding domains"/>
    <property type="match status" value="1"/>
</dbReference>
<evidence type="ECO:0000313" key="1">
    <source>
        <dbReference type="EMBL" id="BBY29944.1"/>
    </source>
</evidence>
<keyword evidence="2" id="KW-1185">Reference proteome</keyword>
<dbReference type="InterPro" id="IPR010982">
    <property type="entry name" value="Lambda_DNA-bd_dom_sf"/>
</dbReference>
<gene>
    <name evidence="1" type="ORF">MSEDJ_40400</name>
</gene>
<protein>
    <recommendedName>
        <fullName evidence="3">Transcriptional regulator</fullName>
    </recommendedName>
</protein>
<evidence type="ECO:0008006" key="3">
    <source>
        <dbReference type="Google" id="ProtNLM"/>
    </source>
</evidence>
<dbReference type="SUPFAM" id="SSF47413">
    <property type="entry name" value="lambda repressor-like DNA-binding domains"/>
    <property type="match status" value="1"/>
</dbReference>
<accession>A0A7I7QUE5</accession>
<dbReference type="AlphaFoldDB" id="A0A7I7QUE5"/>
<reference evidence="1 2" key="1">
    <citation type="journal article" date="2019" name="Emerg. Microbes Infect.">
        <title>Comprehensive subspecies identification of 175 nontuberculous mycobacteria species based on 7547 genomic profiles.</title>
        <authorList>
            <person name="Matsumoto Y."/>
            <person name="Kinjo T."/>
            <person name="Motooka D."/>
            <person name="Nabeya D."/>
            <person name="Jung N."/>
            <person name="Uechi K."/>
            <person name="Horii T."/>
            <person name="Iida T."/>
            <person name="Fujita J."/>
            <person name="Nakamura S."/>
        </authorList>
    </citation>
    <scope>NUCLEOTIDE SEQUENCE [LARGE SCALE GENOMIC DNA]</scope>
    <source>
        <strain evidence="1 2">JCM 17899</strain>
    </source>
</reference>
<evidence type="ECO:0000313" key="2">
    <source>
        <dbReference type="Proteomes" id="UP000467193"/>
    </source>
</evidence>